<evidence type="ECO:0000256" key="11">
    <source>
        <dbReference type="ARBA" id="ARBA00047836"/>
    </source>
</evidence>
<keyword evidence="9 12" id="KW-0456">Lyase</keyword>
<dbReference type="PANTHER" id="PTHR12128">
    <property type="entry name" value="DIHYDRODIPICOLINATE SYNTHASE"/>
    <property type="match status" value="1"/>
</dbReference>
<dbReference type="SMART" id="SM01130">
    <property type="entry name" value="DHDPS"/>
    <property type="match status" value="1"/>
</dbReference>
<comment type="pathway">
    <text evidence="2 12">Amino-acid biosynthesis; L-lysine biosynthesis via DAP pathway; (S)-tetrahydrodipicolinate from L-aspartate: step 3/4.</text>
</comment>
<evidence type="ECO:0000256" key="6">
    <source>
        <dbReference type="ARBA" id="ARBA00022605"/>
    </source>
</evidence>
<dbReference type="NCBIfam" id="TIGR00674">
    <property type="entry name" value="dapA"/>
    <property type="match status" value="1"/>
</dbReference>
<keyword evidence="6 12" id="KW-0028">Amino-acid biosynthesis</keyword>
<feature type="active site" description="Schiff-base intermediate with substrate" evidence="12">
    <location>
        <position position="163"/>
    </location>
</feature>
<feature type="binding site" evidence="12">
    <location>
        <position position="204"/>
    </location>
    <ligand>
        <name>pyruvate</name>
        <dbReference type="ChEBI" id="CHEBI:15361"/>
    </ligand>
</feature>
<dbReference type="GO" id="GO:0008840">
    <property type="term" value="F:4-hydroxy-tetrahydrodipicolinate synthase activity"/>
    <property type="evidence" value="ECO:0007669"/>
    <property type="project" value="UniProtKB-EC"/>
</dbReference>
<keyword evidence="8 12" id="KW-0457">Lysine biosynthesis</keyword>
<dbReference type="EC" id="4.3.3.7" evidence="4 12"/>
<keyword evidence="7 12" id="KW-0220">Diaminopimelate biosynthesis</keyword>
<dbReference type="HAMAP" id="MF_00418">
    <property type="entry name" value="DapA"/>
    <property type="match status" value="1"/>
</dbReference>
<evidence type="ECO:0000256" key="8">
    <source>
        <dbReference type="ARBA" id="ARBA00023154"/>
    </source>
</evidence>
<dbReference type="InterPro" id="IPR005263">
    <property type="entry name" value="DapA"/>
</dbReference>
<keyword evidence="5 12" id="KW-0963">Cytoplasm</keyword>
<dbReference type="EMBL" id="CAJRAY010000006">
    <property type="protein sequence ID" value="CAG5077643.1"/>
    <property type="molecule type" value="Genomic_DNA"/>
</dbReference>
<evidence type="ECO:0000256" key="1">
    <source>
        <dbReference type="ARBA" id="ARBA00003294"/>
    </source>
</evidence>
<feature type="site" description="Part of a proton relay during catalysis" evidence="12">
    <location>
        <position position="46"/>
    </location>
</feature>
<comment type="caution">
    <text evidence="12">Was originally thought to be a dihydrodipicolinate synthase (DHDPS), catalyzing the condensation of (S)-aspartate-beta-semialdehyde [(S)-ASA] and pyruvate to dihydrodipicolinate (DHDP). However, it was shown in E.coli that the product of the enzymatic reaction is not dihydrodipicolinate but in fact (4S)-4-hydroxy-2,3,4,5-tetrahydro-(2S)-dipicolinic acid (HTPA), and that the consecutive dehydration reaction leading to DHDP is not spontaneous but catalyzed by DapB.</text>
</comment>
<evidence type="ECO:0000256" key="10">
    <source>
        <dbReference type="ARBA" id="ARBA00023270"/>
    </source>
</evidence>
<evidence type="ECO:0000256" key="9">
    <source>
        <dbReference type="ARBA" id="ARBA00023239"/>
    </source>
</evidence>
<dbReference type="PIRSF" id="PIRSF001365">
    <property type="entry name" value="DHDPS"/>
    <property type="match status" value="1"/>
</dbReference>
<keyword evidence="15" id="KW-1185">Reference proteome</keyword>
<dbReference type="InterPro" id="IPR020624">
    <property type="entry name" value="Schiff_base-form_aldolases_CS"/>
</dbReference>
<feature type="site" description="Part of a proton relay during catalysis" evidence="12">
    <location>
        <position position="109"/>
    </location>
</feature>
<evidence type="ECO:0000256" key="3">
    <source>
        <dbReference type="ARBA" id="ARBA00007592"/>
    </source>
</evidence>
<dbReference type="InterPro" id="IPR002220">
    <property type="entry name" value="DapA-like"/>
</dbReference>
<feature type="binding site" evidence="12">
    <location>
        <position position="47"/>
    </location>
    <ligand>
        <name>pyruvate</name>
        <dbReference type="ChEBI" id="CHEBI:15361"/>
    </ligand>
</feature>
<sequence>MDFGRLITAMVTPFDAEGKIDWETTGRLIDYLIGEQQTDSIVVCGTTGESPTLDDEEKIALYKFAVERAAGRVPVIAGTGSNNTAHSIHLTKEAEAAGADGVLLVSPYYNKPSQEGLYQHFRAIAESTKLPVMLYNVPGRTGVNLNVDTTLRLAEIPNIVATKDCAPTEQLTAIAAGAPAHFKVYSGDDSQTLPALAVGAYGIVSVTSHIIGREMKQMINAYVEGRTAEAARLHQQLSPIFKGLFNCPHPVTNPVPVKYALNHLGIPVGGVRLPLVPLTEAEAAFVRNLLDNRE</sequence>
<comment type="catalytic activity">
    <reaction evidence="11 12">
        <text>L-aspartate 4-semialdehyde + pyruvate = (2S,4S)-4-hydroxy-2,3,4,5-tetrahydrodipicolinate + H2O + H(+)</text>
        <dbReference type="Rhea" id="RHEA:34171"/>
        <dbReference type="ChEBI" id="CHEBI:15361"/>
        <dbReference type="ChEBI" id="CHEBI:15377"/>
        <dbReference type="ChEBI" id="CHEBI:15378"/>
        <dbReference type="ChEBI" id="CHEBI:67139"/>
        <dbReference type="ChEBI" id="CHEBI:537519"/>
        <dbReference type="EC" id="4.3.3.7"/>
    </reaction>
</comment>
<evidence type="ECO:0000256" key="4">
    <source>
        <dbReference type="ARBA" id="ARBA00012086"/>
    </source>
</evidence>
<dbReference type="PANTHER" id="PTHR12128:SF66">
    <property type="entry name" value="4-HYDROXY-2-OXOGLUTARATE ALDOLASE, MITOCHONDRIAL"/>
    <property type="match status" value="1"/>
</dbReference>
<dbReference type="Pfam" id="PF00701">
    <property type="entry name" value="DHDPS"/>
    <property type="match status" value="1"/>
</dbReference>
<evidence type="ECO:0000256" key="12">
    <source>
        <dbReference type="HAMAP-Rule" id="MF_00418"/>
    </source>
</evidence>
<dbReference type="Gene3D" id="3.20.20.70">
    <property type="entry name" value="Aldolase class I"/>
    <property type="match status" value="1"/>
</dbReference>
<organism evidence="14 15">
    <name type="scientific">Thermobacillus xylanilyticus</name>
    <dbReference type="NCBI Taxonomy" id="76633"/>
    <lineage>
        <taxon>Bacteria</taxon>
        <taxon>Bacillati</taxon>
        <taxon>Bacillota</taxon>
        <taxon>Bacilli</taxon>
        <taxon>Bacillales</taxon>
        <taxon>Paenibacillaceae</taxon>
        <taxon>Thermobacillus</taxon>
    </lineage>
</organism>
<comment type="similarity">
    <text evidence="3 12 13">Belongs to the DapA family.</text>
</comment>
<name>A0ABM8V0H0_THEXY</name>
<evidence type="ECO:0000256" key="7">
    <source>
        <dbReference type="ARBA" id="ARBA00022915"/>
    </source>
</evidence>
<evidence type="ECO:0000313" key="14">
    <source>
        <dbReference type="EMBL" id="CAG5077643.1"/>
    </source>
</evidence>
<comment type="subcellular location">
    <subcellularLocation>
        <location evidence="12">Cytoplasm</location>
    </subcellularLocation>
</comment>
<evidence type="ECO:0000256" key="5">
    <source>
        <dbReference type="ARBA" id="ARBA00022490"/>
    </source>
</evidence>
<dbReference type="PROSITE" id="PS00665">
    <property type="entry name" value="DHDPS_1"/>
    <property type="match status" value="1"/>
</dbReference>
<accession>A0ABM8V0H0</accession>
<dbReference type="SUPFAM" id="SSF51569">
    <property type="entry name" value="Aldolase"/>
    <property type="match status" value="1"/>
</dbReference>
<comment type="subunit">
    <text evidence="12">Homotetramer; dimer of dimers.</text>
</comment>
<dbReference type="PRINTS" id="PR00146">
    <property type="entry name" value="DHPICSNTHASE"/>
</dbReference>
<proteinExistence type="inferred from homology"/>
<evidence type="ECO:0000313" key="15">
    <source>
        <dbReference type="Proteomes" id="UP000681526"/>
    </source>
</evidence>
<feature type="active site" description="Proton donor/acceptor" evidence="12">
    <location>
        <position position="135"/>
    </location>
</feature>
<protein>
    <recommendedName>
        <fullName evidence="4 12">4-hydroxy-tetrahydrodipicolinate synthase</fullName>
        <shortName evidence="12">HTPA synthase</shortName>
        <ecNumber evidence="4 12">4.3.3.7</ecNumber>
    </recommendedName>
</protein>
<dbReference type="RefSeq" id="WP_015254910.1">
    <property type="nucleotide sequence ID" value="NZ_CAJRAY010000006.1"/>
</dbReference>
<comment type="function">
    <text evidence="1 12">Catalyzes the condensation of (S)-aspartate-beta-semialdehyde [(S)-ASA] and pyruvate to 4-hydroxy-tetrahydrodipicolinate (HTPA).</text>
</comment>
<dbReference type="InterPro" id="IPR013785">
    <property type="entry name" value="Aldolase_TIM"/>
</dbReference>
<gene>
    <name evidence="14" type="primary">txxe 640-dapA</name>
    <name evidence="12" type="synonym">dapA</name>
    <name evidence="14" type="ORF">TXXE_01595</name>
</gene>
<dbReference type="Proteomes" id="UP000681526">
    <property type="component" value="Unassembled WGS sequence"/>
</dbReference>
<reference evidence="14 15" key="1">
    <citation type="submission" date="2021-04" db="EMBL/GenBank/DDBJ databases">
        <authorList>
            <person name="Rakotoarivonina H."/>
        </authorList>
    </citation>
    <scope>NUCLEOTIDE SEQUENCE [LARGE SCALE GENOMIC DNA]</scope>
    <source>
        <strain evidence="14 15">XE</strain>
    </source>
</reference>
<comment type="caution">
    <text evidence="14">The sequence shown here is derived from an EMBL/GenBank/DDBJ whole genome shotgun (WGS) entry which is preliminary data.</text>
</comment>
<dbReference type="CDD" id="cd00950">
    <property type="entry name" value="DHDPS"/>
    <property type="match status" value="1"/>
</dbReference>
<evidence type="ECO:0000256" key="2">
    <source>
        <dbReference type="ARBA" id="ARBA00005120"/>
    </source>
</evidence>
<evidence type="ECO:0000256" key="13">
    <source>
        <dbReference type="PIRNR" id="PIRNR001365"/>
    </source>
</evidence>
<keyword evidence="10 12" id="KW-0704">Schiff base</keyword>